<dbReference type="InterPro" id="IPR028565">
    <property type="entry name" value="MHD"/>
</dbReference>
<dbReference type="EMBL" id="VLTO01000013">
    <property type="protein sequence ID" value="KAA0175514.1"/>
    <property type="molecule type" value="Genomic_DNA"/>
</dbReference>
<dbReference type="OrthoDB" id="10259133at2759"/>
<accession>A0A5A8EE88</accession>
<dbReference type="InterPro" id="IPR011012">
    <property type="entry name" value="Longin-like_dom_sf"/>
</dbReference>
<dbReference type="Proteomes" id="UP000323011">
    <property type="component" value="Unassembled WGS sequence"/>
</dbReference>
<keyword evidence="3 5" id="KW-0653">Protein transport</keyword>
<dbReference type="Proteomes" id="UP000322899">
    <property type="component" value="Unassembled WGS sequence"/>
</dbReference>
<evidence type="ECO:0000313" key="7">
    <source>
        <dbReference type="EMBL" id="KAA0154997.1"/>
    </source>
</evidence>
<sequence length="465" mass="51161">MISQLFVLSPRGDTIISREYRGDAVKGTSEIFFRKAKFWKGDAPPVFNLEGISFVHIKKGSLWFVVTTKFNVSPSMLIELLERVTTYIKDYCGVLSEESIRKNFTLIYELLDEMIDYGYPQLMATDELKVHIRSEPVVVKRPPPRSVAERIGFGRRTARADATTRTTLSSKGSSGKNEIFVDILERLRVLFNAEGYVVNSGVEGCIQMKSFLSGNPPLELAVNPDLVIGAENRSSGGFLLDDATFHECVDLSNFEGERVLGIKPPDGEFVVMNYRMSCDFRAPFRVLPHIEEVSPYKLEFTLKIRADIPPKNYGTHVIVKFGVPRAATAVVPTVEAAAAPPPAASGGIRARAAAAAAAAGAGSGAAAERLQIAEFDSKAREVVWSIKKFQGGREVTLKTSITLSSPSAGSARKEVGPIGVDFEIPMYNVSGLQVRYLRIIESAKGYKPQRWVRYVTQASSYVSRC</sequence>
<comment type="similarity">
    <text evidence="5">Belongs to the adaptor complexes medium subunit family.</text>
</comment>
<comment type="caution">
    <text evidence="10">The sequence shown here is derived from an EMBL/GenBank/DDBJ whole genome shotgun (WGS) entry which is preliminary data.</text>
</comment>
<gene>
    <name evidence="10" type="ORF">FNF27_02924</name>
    <name evidence="8" type="ORF">FNF28_06210</name>
    <name evidence="7" type="ORF">FNF29_02141</name>
    <name evidence="9" type="ORF">FNF31_02044</name>
</gene>
<comment type="subcellular location">
    <subcellularLocation>
        <location evidence="1">Endomembrane system</location>
    </subcellularLocation>
</comment>
<dbReference type="Proteomes" id="UP000325113">
    <property type="component" value="Unassembled WGS sequence"/>
</dbReference>
<evidence type="ECO:0000256" key="2">
    <source>
        <dbReference type="ARBA" id="ARBA00022448"/>
    </source>
</evidence>
<dbReference type="FunFam" id="3.30.450.60:FF:000002">
    <property type="entry name" value="AP-2 complex subunit mu, putative"/>
    <property type="match status" value="1"/>
</dbReference>
<dbReference type="Pfam" id="PF00928">
    <property type="entry name" value="Adap_comp_sub"/>
    <property type="match status" value="1"/>
</dbReference>
<dbReference type="InterPro" id="IPR050431">
    <property type="entry name" value="Adaptor_comp_med_subunit"/>
</dbReference>
<dbReference type="OMA" id="DYGYIQN"/>
<dbReference type="EMBL" id="VLTM01000014">
    <property type="protein sequence ID" value="KAA0165031.1"/>
    <property type="molecule type" value="Genomic_DNA"/>
</dbReference>
<dbReference type="PANTHER" id="PTHR10529">
    <property type="entry name" value="AP COMPLEX SUBUNIT MU"/>
    <property type="match status" value="1"/>
</dbReference>
<dbReference type="GO" id="GO:0016192">
    <property type="term" value="P:vesicle-mediated transport"/>
    <property type="evidence" value="ECO:0007669"/>
    <property type="project" value="InterPro"/>
</dbReference>
<keyword evidence="4" id="KW-0472">Membrane</keyword>
<evidence type="ECO:0000256" key="4">
    <source>
        <dbReference type="ARBA" id="ARBA00023136"/>
    </source>
</evidence>
<evidence type="ECO:0000313" key="12">
    <source>
        <dbReference type="Proteomes" id="UP000323011"/>
    </source>
</evidence>
<protein>
    <recommendedName>
        <fullName evidence="6">MHD domain-containing protein</fullName>
    </recommendedName>
</protein>
<dbReference type="EMBL" id="VLTN01000009">
    <property type="protein sequence ID" value="KAA0154997.1"/>
    <property type="molecule type" value="Genomic_DNA"/>
</dbReference>
<proteinExistence type="inferred from homology"/>
<evidence type="ECO:0000313" key="13">
    <source>
        <dbReference type="Proteomes" id="UP000324907"/>
    </source>
</evidence>
<evidence type="ECO:0000313" key="8">
    <source>
        <dbReference type="EMBL" id="KAA0158446.1"/>
    </source>
</evidence>
<organism evidence="10 11">
    <name type="scientific">Cafeteria roenbergensis</name>
    <name type="common">Marine flagellate</name>
    <dbReference type="NCBI Taxonomy" id="33653"/>
    <lineage>
        <taxon>Eukaryota</taxon>
        <taxon>Sar</taxon>
        <taxon>Stramenopiles</taxon>
        <taxon>Bigyra</taxon>
        <taxon>Opalozoa</taxon>
        <taxon>Bicosoecida</taxon>
        <taxon>Cafeteriaceae</taxon>
        <taxon>Cafeteria</taxon>
    </lineage>
</organism>
<dbReference type="Gene3D" id="2.60.40.1170">
    <property type="entry name" value="Mu homology domain, subdomain B"/>
    <property type="match status" value="4"/>
</dbReference>
<evidence type="ECO:0000256" key="3">
    <source>
        <dbReference type="ARBA" id="ARBA00022927"/>
    </source>
</evidence>
<dbReference type="GO" id="GO:0012505">
    <property type="term" value="C:endomembrane system"/>
    <property type="evidence" value="ECO:0007669"/>
    <property type="project" value="UniProtKB-SubCell"/>
</dbReference>
<feature type="domain" description="MHD" evidence="6">
    <location>
        <begin position="176"/>
        <end position="464"/>
    </location>
</feature>
<dbReference type="CDD" id="cd14838">
    <property type="entry name" value="AP4_Mu_N"/>
    <property type="match status" value="1"/>
</dbReference>
<evidence type="ECO:0000256" key="5">
    <source>
        <dbReference type="PIRNR" id="PIRNR005992"/>
    </source>
</evidence>
<dbReference type="SUPFAM" id="SSF49447">
    <property type="entry name" value="Second domain of Mu2 adaptin subunit (ap50) of ap2 adaptor"/>
    <property type="match status" value="1"/>
</dbReference>
<evidence type="ECO:0000256" key="1">
    <source>
        <dbReference type="ARBA" id="ARBA00004308"/>
    </source>
</evidence>
<dbReference type="Proteomes" id="UP000324907">
    <property type="component" value="Unassembled WGS sequence"/>
</dbReference>
<dbReference type="CDD" id="cd09253">
    <property type="entry name" value="AP-4_Mu4_Cterm"/>
    <property type="match status" value="1"/>
</dbReference>
<dbReference type="PIRSF" id="PIRSF005992">
    <property type="entry name" value="Clathrin_mu"/>
    <property type="match status" value="1"/>
</dbReference>
<dbReference type="InterPro" id="IPR036168">
    <property type="entry name" value="AP2_Mu_C_sf"/>
</dbReference>
<dbReference type="GO" id="GO:0030131">
    <property type="term" value="C:clathrin adaptor complex"/>
    <property type="evidence" value="ECO:0007669"/>
    <property type="project" value="UniProtKB-UniRule"/>
</dbReference>
<dbReference type="InterPro" id="IPR001392">
    <property type="entry name" value="Clathrin_mu"/>
</dbReference>
<name>A0A5A8EE88_CAFRO</name>
<dbReference type="GO" id="GO:0006886">
    <property type="term" value="P:intracellular protein transport"/>
    <property type="evidence" value="ECO:0007669"/>
    <property type="project" value="UniProtKB-UniRule"/>
</dbReference>
<dbReference type="SUPFAM" id="SSF64356">
    <property type="entry name" value="SNARE-like"/>
    <property type="match status" value="1"/>
</dbReference>
<keyword evidence="12" id="KW-1185">Reference proteome</keyword>
<dbReference type="AlphaFoldDB" id="A0A5A8EE88"/>
<reference evidence="11 12" key="1">
    <citation type="submission" date="2019-07" db="EMBL/GenBank/DDBJ databases">
        <title>Genomes of Cafeteria roenbergensis.</title>
        <authorList>
            <person name="Fischer M.G."/>
            <person name="Hackl T."/>
            <person name="Roman M."/>
        </authorList>
    </citation>
    <scope>NUCLEOTIDE SEQUENCE [LARGE SCALE GENOMIC DNA]</scope>
    <source>
        <strain evidence="7 12">BVI</strain>
        <strain evidence="9 14">Cflag</strain>
        <strain evidence="10 11">E4-10P</strain>
        <strain evidence="8 13">RCC970-E3</strain>
    </source>
</reference>
<evidence type="ECO:0000313" key="11">
    <source>
        <dbReference type="Proteomes" id="UP000322899"/>
    </source>
</evidence>
<dbReference type="PRINTS" id="PR00314">
    <property type="entry name" value="CLATHRINADPT"/>
</dbReference>
<keyword evidence="2 5" id="KW-0813">Transport</keyword>
<evidence type="ECO:0000313" key="14">
    <source>
        <dbReference type="Proteomes" id="UP000325113"/>
    </source>
</evidence>
<evidence type="ECO:0000313" key="10">
    <source>
        <dbReference type="EMBL" id="KAA0175514.1"/>
    </source>
</evidence>
<dbReference type="Gene3D" id="3.30.450.60">
    <property type="match status" value="1"/>
</dbReference>
<dbReference type="EMBL" id="VLTL01000147">
    <property type="protein sequence ID" value="KAA0158446.1"/>
    <property type="molecule type" value="Genomic_DNA"/>
</dbReference>
<evidence type="ECO:0000259" key="6">
    <source>
        <dbReference type="PROSITE" id="PS51072"/>
    </source>
</evidence>
<evidence type="ECO:0000313" key="9">
    <source>
        <dbReference type="EMBL" id="KAA0165031.1"/>
    </source>
</evidence>
<dbReference type="PROSITE" id="PS51072">
    <property type="entry name" value="MHD"/>
    <property type="match status" value="1"/>
</dbReference>